<keyword evidence="5" id="KW-0735">Signal-anchor</keyword>
<comment type="subcellular location">
    <subcellularLocation>
        <location evidence="2">Endoplasmic reticulum membrane</location>
        <topology evidence="2">Single-pass type II membrane protein</topology>
    </subcellularLocation>
</comment>
<comment type="caution">
    <text evidence="10">The sequence shown here is derived from an EMBL/GenBank/DDBJ whole genome shotgun (WGS) entry which is preliminary data.</text>
</comment>
<dbReference type="Pfam" id="PF13640">
    <property type="entry name" value="2OG-FeII_Oxy_3"/>
    <property type="match status" value="1"/>
</dbReference>
<evidence type="ECO:0000256" key="5">
    <source>
        <dbReference type="ARBA" id="ARBA00022968"/>
    </source>
</evidence>
<evidence type="ECO:0000313" key="11">
    <source>
        <dbReference type="Proteomes" id="UP001345219"/>
    </source>
</evidence>
<protein>
    <recommendedName>
        <fullName evidence="9">Prolyl 4-hydroxylase alpha subunit domain-containing protein</fullName>
    </recommendedName>
</protein>
<name>A0AAN7Q785_9MYRT</name>
<feature type="domain" description="Prolyl 4-hydroxylase alpha subunit" evidence="9">
    <location>
        <begin position="1"/>
        <end position="132"/>
    </location>
</feature>
<dbReference type="Proteomes" id="UP001345219">
    <property type="component" value="Chromosome 5"/>
</dbReference>
<evidence type="ECO:0000256" key="4">
    <source>
        <dbReference type="ARBA" id="ARBA00022964"/>
    </source>
</evidence>
<evidence type="ECO:0000256" key="3">
    <source>
        <dbReference type="ARBA" id="ARBA00022723"/>
    </source>
</evidence>
<reference evidence="10 11" key="1">
    <citation type="journal article" date="2023" name="Hortic Res">
        <title>Pangenome of water caltrop reveals structural variations and asymmetric subgenome divergence after allopolyploidization.</title>
        <authorList>
            <person name="Zhang X."/>
            <person name="Chen Y."/>
            <person name="Wang L."/>
            <person name="Yuan Y."/>
            <person name="Fang M."/>
            <person name="Shi L."/>
            <person name="Lu R."/>
            <person name="Comes H.P."/>
            <person name="Ma Y."/>
            <person name="Chen Y."/>
            <person name="Huang G."/>
            <person name="Zhou Y."/>
            <person name="Zheng Z."/>
            <person name="Qiu Y."/>
        </authorList>
    </citation>
    <scope>NUCLEOTIDE SEQUENCE [LARGE SCALE GENOMIC DNA]</scope>
    <source>
        <tissue evidence="10">Roots</tissue>
    </source>
</reference>
<dbReference type="EMBL" id="JAXIOK010000010">
    <property type="protein sequence ID" value="KAK4760324.1"/>
    <property type="molecule type" value="Genomic_DNA"/>
</dbReference>
<accession>A0AAN7Q785</accession>
<dbReference type="GO" id="GO:0031418">
    <property type="term" value="F:L-ascorbic acid binding"/>
    <property type="evidence" value="ECO:0007669"/>
    <property type="project" value="InterPro"/>
</dbReference>
<dbReference type="PANTHER" id="PTHR10869">
    <property type="entry name" value="PROLYL 4-HYDROXYLASE ALPHA SUBUNIT"/>
    <property type="match status" value="1"/>
</dbReference>
<gene>
    <name evidence="10" type="ORF">SAY87_005217</name>
</gene>
<dbReference type="GO" id="GO:0005506">
    <property type="term" value="F:iron ion binding"/>
    <property type="evidence" value="ECO:0007669"/>
    <property type="project" value="InterPro"/>
</dbReference>
<keyword evidence="3" id="KW-0479">Metal-binding</keyword>
<keyword evidence="6" id="KW-0560">Oxidoreductase</keyword>
<dbReference type="PANTHER" id="PTHR10869:SF238">
    <property type="entry name" value="PROLYL 4-HYDROXYLASE 6-RELATED"/>
    <property type="match status" value="1"/>
</dbReference>
<evidence type="ECO:0000256" key="8">
    <source>
        <dbReference type="ARBA" id="ARBA00049169"/>
    </source>
</evidence>
<dbReference type="SMART" id="SM00702">
    <property type="entry name" value="P4Hc"/>
    <property type="match status" value="1"/>
</dbReference>
<keyword evidence="5" id="KW-0812">Transmembrane</keyword>
<evidence type="ECO:0000313" key="10">
    <source>
        <dbReference type="EMBL" id="KAK4760324.1"/>
    </source>
</evidence>
<evidence type="ECO:0000256" key="7">
    <source>
        <dbReference type="ARBA" id="ARBA00023004"/>
    </source>
</evidence>
<dbReference type="InterPro" id="IPR045054">
    <property type="entry name" value="P4HA-like"/>
</dbReference>
<evidence type="ECO:0000259" key="9">
    <source>
        <dbReference type="SMART" id="SM00702"/>
    </source>
</evidence>
<sequence length="135" mass="15149">MVADNESGESLRSNDRTSSGMFLSKAQDGIVADIEDRIASWTFLPPENGEAIQILRYELGQKYEPHFNYFEDEVNQELGGHRVATVLMYLSDVKKGGETVFTDSELLAMEGSIHNLLPLMLRLNFILTRALLGHC</sequence>
<dbReference type="GO" id="GO:0004656">
    <property type="term" value="F:procollagen-proline 4-dioxygenase activity"/>
    <property type="evidence" value="ECO:0007669"/>
    <property type="project" value="UniProtKB-EC"/>
</dbReference>
<dbReference type="InterPro" id="IPR044862">
    <property type="entry name" value="Pro_4_hyd_alph_FE2OG_OXY"/>
</dbReference>
<dbReference type="GO" id="GO:0005789">
    <property type="term" value="C:endoplasmic reticulum membrane"/>
    <property type="evidence" value="ECO:0007669"/>
    <property type="project" value="UniProtKB-SubCell"/>
</dbReference>
<proteinExistence type="predicted"/>
<keyword evidence="11" id="KW-1185">Reference proteome</keyword>
<keyword evidence="4" id="KW-0223">Dioxygenase</keyword>
<evidence type="ECO:0000256" key="6">
    <source>
        <dbReference type="ARBA" id="ARBA00023002"/>
    </source>
</evidence>
<dbReference type="AlphaFoldDB" id="A0AAN7Q785"/>
<dbReference type="InterPro" id="IPR006620">
    <property type="entry name" value="Pro_4_hyd_alph"/>
</dbReference>
<comment type="cofactor">
    <cofactor evidence="1">
        <name>L-ascorbate</name>
        <dbReference type="ChEBI" id="CHEBI:38290"/>
    </cofactor>
</comment>
<keyword evidence="7" id="KW-0408">Iron</keyword>
<comment type="catalytic activity">
    <reaction evidence="8">
        <text>L-prolyl-[collagen] + 2-oxoglutarate + O2 = trans-4-hydroxy-L-prolyl-[collagen] + succinate + CO2</text>
        <dbReference type="Rhea" id="RHEA:18945"/>
        <dbReference type="Rhea" id="RHEA-COMP:11676"/>
        <dbReference type="Rhea" id="RHEA-COMP:11680"/>
        <dbReference type="ChEBI" id="CHEBI:15379"/>
        <dbReference type="ChEBI" id="CHEBI:16526"/>
        <dbReference type="ChEBI" id="CHEBI:16810"/>
        <dbReference type="ChEBI" id="CHEBI:30031"/>
        <dbReference type="ChEBI" id="CHEBI:50342"/>
        <dbReference type="ChEBI" id="CHEBI:61965"/>
        <dbReference type="EC" id="1.14.11.2"/>
    </reaction>
</comment>
<dbReference type="Gene3D" id="2.60.120.620">
    <property type="entry name" value="q2cbj1_9rhob like domain"/>
    <property type="match status" value="1"/>
</dbReference>
<evidence type="ECO:0000256" key="2">
    <source>
        <dbReference type="ARBA" id="ARBA00004648"/>
    </source>
</evidence>
<organism evidence="10 11">
    <name type="scientific">Trapa incisa</name>
    <dbReference type="NCBI Taxonomy" id="236973"/>
    <lineage>
        <taxon>Eukaryota</taxon>
        <taxon>Viridiplantae</taxon>
        <taxon>Streptophyta</taxon>
        <taxon>Embryophyta</taxon>
        <taxon>Tracheophyta</taxon>
        <taxon>Spermatophyta</taxon>
        <taxon>Magnoliopsida</taxon>
        <taxon>eudicotyledons</taxon>
        <taxon>Gunneridae</taxon>
        <taxon>Pentapetalae</taxon>
        <taxon>rosids</taxon>
        <taxon>malvids</taxon>
        <taxon>Myrtales</taxon>
        <taxon>Lythraceae</taxon>
        <taxon>Trapa</taxon>
    </lineage>
</organism>
<evidence type="ECO:0000256" key="1">
    <source>
        <dbReference type="ARBA" id="ARBA00001961"/>
    </source>
</evidence>